<dbReference type="Proteomes" id="UP000549971">
    <property type="component" value="Unassembled WGS sequence"/>
</dbReference>
<reference evidence="2 3" key="1">
    <citation type="submission" date="2020-08" db="EMBL/GenBank/DDBJ databases">
        <title>Sequencing the genomes of 1000 actinobacteria strains.</title>
        <authorList>
            <person name="Klenk H.-P."/>
        </authorList>
    </citation>
    <scope>NUCLEOTIDE SEQUENCE [LARGE SCALE GENOMIC DNA]</scope>
    <source>
        <strain evidence="2 3">DSM 28967</strain>
    </source>
</reference>
<keyword evidence="3" id="KW-1185">Reference proteome</keyword>
<comment type="caution">
    <text evidence="2">The sequence shown here is derived from an EMBL/GenBank/DDBJ whole genome shotgun (WGS) entry which is preliminary data.</text>
</comment>
<protein>
    <submittedName>
        <fullName evidence="2">Uncharacterized protein</fullName>
    </submittedName>
</protein>
<evidence type="ECO:0000313" key="2">
    <source>
        <dbReference type="EMBL" id="MBB5840630.1"/>
    </source>
</evidence>
<accession>A0A7W9MYP4</accession>
<organism evidence="2 3">
    <name type="scientific">Kribbella italica</name>
    <dbReference type="NCBI Taxonomy" id="1540520"/>
    <lineage>
        <taxon>Bacteria</taxon>
        <taxon>Bacillati</taxon>
        <taxon>Actinomycetota</taxon>
        <taxon>Actinomycetes</taxon>
        <taxon>Propionibacteriales</taxon>
        <taxon>Kribbellaceae</taxon>
        <taxon>Kribbella</taxon>
    </lineage>
</organism>
<gene>
    <name evidence="2" type="ORF">HDA39_007364</name>
</gene>
<dbReference type="EMBL" id="JACHMY010000001">
    <property type="protein sequence ID" value="MBB5840630.1"/>
    <property type="molecule type" value="Genomic_DNA"/>
</dbReference>
<name>A0A7W9MYP4_9ACTN</name>
<sequence length="41" mass="4266">MPGLSREVPPATEATLRPGETLNTSCQPSCGVHTSGLTGRR</sequence>
<dbReference type="AlphaFoldDB" id="A0A7W9MYP4"/>
<evidence type="ECO:0000256" key="1">
    <source>
        <dbReference type="SAM" id="MobiDB-lite"/>
    </source>
</evidence>
<evidence type="ECO:0000313" key="3">
    <source>
        <dbReference type="Proteomes" id="UP000549971"/>
    </source>
</evidence>
<feature type="region of interest" description="Disordered" evidence="1">
    <location>
        <begin position="1"/>
        <end position="41"/>
    </location>
</feature>
<proteinExistence type="predicted"/>